<dbReference type="AlphaFoldDB" id="A0A4Z2GA61"/>
<organism evidence="1 2">
    <name type="scientific">Liparis tanakae</name>
    <name type="common">Tanaka's snailfish</name>
    <dbReference type="NCBI Taxonomy" id="230148"/>
    <lineage>
        <taxon>Eukaryota</taxon>
        <taxon>Metazoa</taxon>
        <taxon>Chordata</taxon>
        <taxon>Craniata</taxon>
        <taxon>Vertebrata</taxon>
        <taxon>Euteleostomi</taxon>
        <taxon>Actinopterygii</taxon>
        <taxon>Neopterygii</taxon>
        <taxon>Teleostei</taxon>
        <taxon>Neoteleostei</taxon>
        <taxon>Acanthomorphata</taxon>
        <taxon>Eupercaria</taxon>
        <taxon>Perciformes</taxon>
        <taxon>Cottioidei</taxon>
        <taxon>Cottales</taxon>
        <taxon>Liparidae</taxon>
        <taxon>Liparis</taxon>
    </lineage>
</organism>
<reference evidence="1 2" key="1">
    <citation type="submission" date="2019-03" db="EMBL/GenBank/DDBJ databases">
        <title>First draft genome of Liparis tanakae, snailfish: a comprehensive survey of snailfish specific genes.</title>
        <authorList>
            <person name="Kim W."/>
            <person name="Song I."/>
            <person name="Jeong J.-H."/>
            <person name="Kim D."/>
            <person name="Kim S."/>
            <person name="Ryu S."/>
            <person name="Song J.Y."/>
            <person name="Lee S.K."/>
        </authorList>
    </citation>
    <scope>NUCLEOTIDE SEQUENCE [LARGE SCALE GENOMIC DNA]</scope>
    <source>
        <tissue evidence="1">Muscle</tissue>
    </source>
</reference>
<evidence type="ECO:0000313" key="2">
    <source>
        <dbReference type="Proteomes" id="UP000314294"/>
    </source>
</evidence>
<proteinExistence type="predicted"/>
<keyword evidence="2" id="KW-1185">Reference proteome</keyword>
<sequence>MYPWWCVKVLQGLQTLEQRKETSLLKLRGPGRLYRAGWGPEGVADGISNGIITKCPRARLTPPLIHSGRTHTGKSNYALNLRFA</sequence>
<name>A0A4Z2GA61_9TELE</name>
<protein>
    <submittedName>
        <fullName evidence="1">Uncharacterized protein</fullName>
    </submittedName>
</protein>
<evidence type="ECO:0000313" key="1">
    <source>
        <dbReference type="EMBL" id="TNN50110.1"/>
    </source>
</evidence>
<dbReference type="Proteomes" id="UP000314294">
    <property type="component" value="Unassembled WGS sequence"/>
</dbReference>
<accession>A0A4Z2GA61</accession>
<gene>
    <name evidence="1" type="ORF">EYF80_039716</name>
</gene>
<comment type="caution">
    <text evidence="1">The sequence shown here is derived from an EMBL/GenBank/DDBJ whole genome shotgun (WGS) entry which is preliminary data.</text>
</comment>
<dbReference type="EMBL" id="SRLO01000631">
    <property type="protein sequence ID" value="TNN50110.1"/>
    <property type="molecule type" value="Genomic_DNA"/>
</dbReference>